<feature type="region of interest" description="Disordered" evidence="17">
    <location>
        <begin position="754"/>
        <end position="787"/>
    </location>
</feature>
<dbReference type="InterPro" id="IPR050445">
    <property type="entry name" value="Bact_polysacc_biosynth/exp"/>
</dbReference>
<evidence type="ECO:0000256" key="7">
    <source>
        <dbReference type="ARBA" id="ARBA00022679"/>
    </source>
</evidence>
<evidence type="ECO:0000256" key="17">
    <source>
        <dbReference type="SAM" id="MobiDB-lite"/>
    </source>
</evidence>
<keyword evidence="5" id="KW-1003">Cell membrane</keyword>
<name>A0A5B9PJZ8_9BACT</name>
<dbReference type="InterPro" id="IPR005702">
    <property type="entry name" value="Wzc-like_C"/>
</dbReference>
<keyword evidence="14" id="KW-0829">Tyrosine-protein kinase</keyword>
<evidence type="ECO:0000259" key="20">
    <source>
        <dbReference type="Pfam" id="PF13614"/>
    </source>
</evidence>
<dbReference type="EMBL" id="CP042912">
    <property type="protein sequence ID" value="QEG22823.1"/>
    <property type="molecule type" value="Genomic_DNA"/>
</dbReference>
<feature type="domain" description="Polysaccharide chain length determinant N-terminal" evidence="19">
    <location>
        <begin position="40"/>
        <end position="119"/>
    </location>
</feature>
<keyword evidence="9" id="KW-0547">Nucleotide-binding</keyword>
<dbReference type="NCBIfam" id="TIGR01007">
    <property type="entry name" value="eps_fam"/>
    <property type="match status" value="1"/>
</dbReference>
<comment type="similarity">
    <text evidence="2">Belongs to the CpsD/CapB family.</text>
</comment>
<evidence type="ECO:0000256" key="16">
    <source>
        <dbReference type="SAM" id="Coils"/>
    </source>
</evidence>
<evidence type="ECO:0000256" key="18">
    <source>
        <dbReference type="SAM" id="Phobius"/>
    </source>
</evidence>
<dbReference type="SUPFAM" id="SSF52540">
    <property type="entry name" value="P-loop containing nucleoside triphosphate hydrolases"/>
    <property type="match status" value="1"/>
</dbReference>
<dbReference type="FunFam" id="3.40.50.300:FF:000527">
    <property type="entry name" value="Tyrosine-protein kinase etk"/>
    <property type="match status" value="1"/>
</dbReference>
<accession>A0A5B9PJZ8</accession>
<dbReference type="PANTHER" id="PTHR32309">
    <property type="entry name" value="TYROSINE-PROTEIN KINASE"/>
    <property type="match status" value="1"/>
</dbReference>
<feature type="region of interest" description="Disordered" evidence="17">
    <location>
        <begin position="1"/>
        <end position="28"/>
    </location>
</feature>
<proteinExistence type="inferred from homology"/>
<gene>
    <name evidence="21" type="primary">ywqD_1</name>
    <name evidence="21" type="ORF">MFFC18_27080</name>
</gene>
<evidence type="ECO:0000256" key="5">
    <source>
        <dbReference type="ARBA" id="ARBA00022475"/>
    </source>
</evidence>
<feature type="transmembrane region" description="Helical" evidence="18">
    <location>
        <begin position="48"/>
        <end position="67"/>
    </location>
</feature>
<evidence type="ECO:0000256" key="6">
    <source>
        <dbReference type="ARBA" id="ARBA00022519"/>
    </source>
</evidence>
<dbReference type="Proteomes" id="UP000322214">
    <property type="component" value="Chromosome"/>
</dbReference>
<keyword evidence="8 18" id="KW-0812">Transmembrane</keyword>
<dbReference type="GO" id="GO:0005886">
    <property type="term" value="C:plasma membrane"/>
    <property type="evidence" value="ECO:0007669"/>
    <property type="project" value="UniProtKB-SubCell"/>
</dbReference>
<evidence type="ECO:0000256" key="4">
    <source>
        <dbReference type="ARBA" id="ARBA00011903"/>
    </source>
</evidence>
<dbReference type="Pfam" id="PF02706">
    <property type="entry name" value="Wzz"/>
    <property type="match status" value="1"/>
</dbReference>
<dbReference type="AlphaFoldDB" id="A0A5B9PJZ8"/>
<keyword evidence="12 18" id="KW-1133">Transmembrane helix</keyword>
<keyword evidence="6" id="KW-0997">Cell inner membrane</keyword>
<evidence type="ECO:0000256" key="10">
    <source>
        <dbReference type="ARBA" id="ARBA00022777"/>
    </source>
</evidence>
<keyword evidence="10 21" id="KW-0418">Kinase</keyword>
<keyword evidence="16" id="KW-0175">Coiled coil</keyword>
<evidence type="ECO:0000256" key="14">
    <source>
        <dbReference type="ARBA" id="ARBA00023137"/>
    </source>
</evidence>
<evidence type="ECO:0000256" key="8">
    <source>
        <dbReference type="ARBA" id="ARBA00022692"/>
    </source>
</evidence>
<evidence type="ECO:0000256" key="12">
    <source>
        <dbReference type="ARBA" id="ARBA00022989"/>
    </source>
</evidence>
<keyword evidence="7 21" id="KW-0808">Transferase</keyword>
<dbReference type="InterPro" id="IPR003856">
    <property type="entry name" value="LPS_length_determ_N"/>
</dbReference>
<dbReference type="InterPro" id="IPR027417">
    <property type="entry name" value="P-loop_NTPase"/>
</dbReference>
<evidence type="ECO:0000313" key="21">
    <source>
        <dbReference type="EMBL" id="QEG22823.1"/>
    </source>
</evidence>
<dbReference type="Gene3D" id="3.40.50.300">
    <property type="entry name" value="P-loop containing nucleotide triphosphate hydrolases"/>
    <property type="match status" value="1"/>
</dbReference>
<organism evidence="21 22">
    <name type="scientific">Mariniblastus fucicola</name>
    <dbReference type="NCBI Taxonomy" id="980251"/>
    <lineage>
        <taxon>Bacteria</taxon>
        <taxon>Pseudomonadati</taxon>
        <taxon>Planctomycetota</taxon>
        <taxon>Planctomycetia</taxon>
        <taxon>Pirellulales</taxon>
        <taxon>Pirellulaceae</taxon>
        <taxon>Mariniblastus</taxon>
    </lineage>
</organism>
<dbReference type="GO" id="GO:0004715">
    <property type="term" value="F:non-membrane spanning protein tyrosine kinase activity"/>
    <property type="evidence" value="ECO:0007669"/>
    <property type="project" value="UniProtKB-EC"/>
</dbReference>
<evidence type="ECO:0000256" key="3">
    <source>
        <dbReference type="ARBA" id="ARBA00008883"/>
    </source>
</evidence>
<keyword evidence="11" id="KW-0067">ATP-binding</keyword>
<dbReference type="EC" id="2.7.10.2" evidence="4"/>
<evidence type="ECO:0000313" key="22">
    <source>
        <dbReference type="Proteomes" id="UP000322214"/>
    </source>
</evidence>
<dbReference type="OrthoDB" id="9794577at2"/>
<evidence type="ECO:0000256" key="1">
    <source>
        <dbReference type="ARBA" id="ARBA00004429"/>
    </source>
</evidence>
<evidence type="ECO:0000259" key="19">
    <source>
        <dbReference type="Pfam" id="PF02706"/>
    </source>
</evidence>
<keyword evidence="22" id="KW-1185">Reference proteome</keyword>
<dbReference type="KEGG" id="mff:MFFC18_27080"/>
<evidence type="ECO:0000256" key="15">
    <source>
        <dbReference type="ARBA" id="ARBA00051245"/>
    </source>
</evidence>
<evidence type="ECO:0000256" key="13">
    <source>
        <dbReference type="ARBA" id="ARBA00023136"/>
    </source>
</evidence>
<feature type="domain" description="AAA" evidence="20">
    <location>
        <begin position="550"/>
        <end position="672"/>
    </location>
</feature>
<protein>
    <recommendedName>
        <fullName evidence="4">non-specific protein-tyrosine kinase</fullName>
        <ecNumber evidence="4">2.7.10.2</ecNumber>
    </recommendedName>
</protein>
<dbReference type="STRING" id="980251.GCA_001642875_01497"/>
<evidence type="ECO:0000256" key="9">
    <source>
        <dbReference type="ARBA" id="ARBA00022741"/>
    </source>
</evidence>
<dbReference type="PANTHER" id="PTHR32309:SF13">
    <property type="entry name" value="FERRIC ENTEROBACTIN TRANSPORT PROTEIN FEPE"/>
    <property type="match status" value="1"/>
</dbReference>
<evidence type="ECO:0000256" key="2">
    <source>
        <dbReference type="ARBA" id="ARBA00007316"/>
    </source>
</evidence>
<comment type="similarity">
    <text evidence="3">Belongs to the etk/wzc family.</text>
</comment>
<feature type="coiled-coil region" evidence="16">
    <location>
        <begin position="242"/>
        <end position="269"/>
    </location>
</feature>
<comment type="catalytic activity">
    <reaction evidence="15">
        <text>L-tyrosyl-[protein] + ATP = O-phospho-L-tyrosyl-[protein] + ADP + H(+)</text>
        <dbReference type="Rhea" id="RHEA:10596"/>
        <dbReference type="Rhea" id="RHEA-COMP:10136"/>
        <dbReference type="Rhea" id="RHEA-COMP:20101"/>
        <dbReference type="ChEBI" id="CHEBI:15378"/>
        <dbReference type="ChEBI" id="CHEBI:30616"/>
        <dbReference type="ChEBI" id="CHEBI:46858"/>
        <dbReference type="ChEBI" id="CHEBI:61978"/>
        <dbReference type="ChEBI" id="CHEBI:456216"/>
        <dbReference type="EC" id="2.7.10.2"/>
    </reaction>
</comment>
<comment type="subcellular location">
    <subcellularLocation>
        <location evidence="1">Cell inner membrane</location>
        <topology evidence="1">Multi-pass membrane protein</topology>
    </subcellularLocation>
</comment>
<sequence length="787" mass="87560">MSGLRPVQNNNNNYGIPQPQGSGSMPSSGGGLSELYNFDVFDMVRRKIWLILFFTLLGIAAALLFFFQAPKTYRSTAKVFVDEKSAPSISEEDGYAQDTVEKYIEILRSTATLKNAIRDGKFEQMETFEDVDSVIRYLRDGKALIAKSADVKSNSGVIKISFDGGNQKEAEQILDAVVKAFGSYIDSDAEEIGGQTTQLWKTLNENMLSRTKEVQEEIEKLMGLPEMLIVDGRVQNPYQLQQARLHEELHQLRRERTRLEARVTSIQQAKAMGKNPESLVIGVLQEFSETNMGAYTSTHNKYVELKMLEQELLQQYGSNHPELKNVRKQIAMVDSMRMQELSSLRGEENELQGKPDMVADFVERVAGQIAMISAQEKSLEESILDEQRKAAQTSVNIERLLALQRERDRLELYSDNTIDKLGEVEVLKDFKWRKMSELNPASVAEQVAPSLPLCLGGGLFLGTLLGFLFAGVKEMAEKTFRSSEDIAAILGSRVIGHVGLFQRVRPRKDSPFSNVAPELIALHQPSNQNCEAYRSIRTSIFFRAQETGAKIIQMTSPTPGDGKSTTIANLAASMAQSGRKVLLIDADLRKPRQHKYFGVDNDYGLTSVVYGQMEPEEAVRVIQPEYLSVVTCGPIPPNPSELLTSARFEAIIGVYREQYDYILIDTPPLLAVTDPAIVCRFVDLVYMVMRITNGVRSNSVRAKEVIDSMGVELSGVIINGLRRRDQKTYDYKGGKYGYGGYTYGGGYGSSYGKNYSGNAPTPAANTPSHQPPIPNLVDAKSSSKSRN</sequence>
<reference evidence="21 22" key="1">
    <citation type="submission" date="2019-08" db="EMBL/GenBank/DDBJ databases">
        <title>Deep-cultivation of Planctomycetes and their phenomic and genomic characterization uncovers novel biology.</title>
        <authorList>
            <person name="Wiegand S."/>
            <person name="Jogler M."/>
            <person name="Boedeker C."/>
            <person name="Pinto D."/>
            <person name="Vollmers J."/>
            <person name="Rivas-Marin E."/>
            <person name="Kohn T."/>
            <person name="Peeters S.H."/>
            <person name="Heuer A."/>
            <person name="Rast P."/>
            <person name="Oberbeckmann S."/>
            <person name="Bunk B."/>
            <person name="Jeske O."/>
            <person name="Meyerdierks A."/>
            <person name="Storesund J.E."/>
            <person name="Kallscheuer N."/>
            <person name="Luecker S."/>
            <person name="Lage O.M."/>
            <person name="Pohl T."/>
            <person name="Merkel B.J."/>
            <person name="Hornburger P."/>
            <person name="Mueller R.-W."/>
            <person name="Bruemmer F."/>
            <person name="Labrenz M."/>
            <person name="Spormann A.M."/>
            <person name="Op den Camp H."/>
            <person name="Overmann J."/>
            <person name="Amann R."/>
            <person name="Jetten M.S.M."/>
            <person name="Mascher T."/>
            <person name="Medema M.H."/>
            <person name="Devos D.P."/>
            <person name="Kaster A.-K."/>
            <person name="Ovreas L."/>
            <person name="Rohde M."/>
            <person name="Galperin M.Y."/>
            <person name="Jogler C."/>
        </authorList>
    </citation>
    <scope>NUCLEOTIDE SEQUENCE [LARGE SCALE GENOMIC DNA]</scope>
    <source>
        <strain evidence="21 22">FC18</strain>
    </source>
</reference>
<dbReference type="CDD" id="cd05387">
    <property type="entry name" value="BY-kinase"/>
    <property type="match status" value="1"/>
</dbReference>
<dbReference type="InterPro" id="IPR025669">
    <property type="entry name" value="AAA_dom"/>
</dbReference>
<dbReference type="Pfam" id="PF13614">
    <property type="entry name" value="AAA_31"/>
    <property type="match status" value="1"/>
</dbReference>
<evidence type="ECO:0000256" key="11">
    <source>
        <dbReference type="ARBA" id="ARBA00022840"/>
    </source>
</evidence>
<keyword evidence="13 18" id="KW-0472">Membrane</keyword>
<dbReference type="GO" id="GO:0042802">
    <property type="term" value="F:identical protein binding"/>
    <property type="evidence" value="ECO:0007669"/>
    <property type="project" value="UniProtKB-ARBA"/>
</dbReference>
<dbReference type="GO" id="GO:0005524">
    <property type="term" value="F:ATP binding"/>
    <property type="evidence" value="ECO:0007669"/>
    <property type="project" value="UniProtKB-KW"/>
</dbReference>